<reference evidence="2" key="1">
    <citation type="submission" date="2020-09" db="EMBL/GenBank/DDBJ databases">
        <authorList>
            <person name="Kim M.K."/>
        </authorList>
    </citation>
    <scope>NUCLEOTIDE SEQUENCE</scope>
    <source>
        <strain evidence="2">BT664</strain>
    </source>
</reference>
<feature type="compositionally biased region" description="Low complexity" evidence="1">
    <location>
        <begin position="221"/>
        <end position="240"/>
    </location>
</feature>
<feature type="compositionally biased region" description="Low complexity" evidence="1">
    <location>
        <begin position="191"/>
        <end position="213"/>
    </location>
</feature>
<comment type="caution">
    <text evidence="2">The sequence shown here is derived from an EMBL/GenBank/DDBJ whole genome shotgun (WGS) entry which is preliminary data.</text>
</comment>
<evidence type="ECO:0000313" key="2">
    <source>
        <dbReference type="EMBL" id="MBD2769706.1"/>
    </source>
</evidence>
<evidence type="ECO:0000256" key="1">
    <source>
        <dbReference type="SAM" id="MobiDB-lite"/>
    </source>
</evidence>
<dbReference type="Proteomes" id="UP000612233">
    <property type="component" value="Unassembled WGS sequence"/>
</dbReference>
<name>A0A927GL14_9BACT</name>
<feature type="region of interest" description="Disordered" evidence="1">
    <location>
        <begin position="131"/>
        <end position="240"/>
    </location>
</feature>
<proteinExistence type="predicted"/>
<organism evidence="2 3">
    <name type="scientific">Hymenobacter montanus</name>
    <dbReference type="NCBI Taxonomy" id="2771359"/>
    <lineage>
        <taxon>Bacteria</taxon>
        <taxon>Pseudomonadati</taxon>
        <taxon>Bacteroidota</taxon>
        <taxon>Cytophagia</taxon>
        <taxon>Cytophagales</taxon>
        <taxon>Hymenobacteraceae</taxon>
        <taxon>Hymenobacter</taxon>
    </lineage>
</organism>
<accession>A0A927GL14</accession>
<gene>
    <name evidence="2" type="ORF">IC235_17590</name>
</gene>
<dbReference type="RefSeq" id="WP_191006514.1">
    <property type="nucleotide sequence ID" value="NZ_JACXAD010000022.1"/>
</dbReference>
<feature type="compositionally biased region" description="Acidic residues" evidence="1">
    <location>
        <begin position="131"/>
        <end position="157"/>
    </location>
</feature>
<sequence>MSKTLYTVDQLKDMAPDYFASNPDAPYLVASTHDGIFYRPENVGYAQAGADANGGQLVKVTADAEASEITTAAMNVHVNRLAAAHGGKVEDLVQFFATHLQRVANGEEPSKVLTDILAGALPEEELAGLGLDDADQDDDADQEDNDQDESDQDDADQGGEGTADQPDASAQDEPNSADVEKLAANASYQVAKPATTSTEAPAPASTEAAPVAKPARKAAAPKKVAAAKSPKTKTSTKATA</sequence>
<evidence type="ECO:0000313" key="3">
    <source>
        <dbReference type="Proteomes" id="UP000612233"/>
    </source>
</evidence>
<dbReference type="EMBL" id="JACXAD010000022">
    <property type="protein sequence ID" value="MBD2769706.1"/>
    <property type="molecule type" value="Genomic_DNA"/>
</dbReference>
<keyword evidence="3" id="KW-1185">Reference proteome</keyword>
<dbReference type="AlphaFoldDB" id="A0A927GL14"/>
<protein>
    <submittedName>
        <fullName evidence="2">Uncharacterized protein</fullName>
    </submittedName>
</protein>